<feature type="coiled-coil region" evidence="1">
    <location>
        <begin position="18"/>
        <end position="62"/>
    </location>
</feature>
<dbReference type="EMBL" id="VSSQ01032273">
    <property type="protein sequence ID" value="MPM83488.1"/>
    <property type="molecule type" value="Genomic_DNA"/>
</dbReference>
<reference evidence="3" key="1">
    <citation type="submission" date="2019-08" db="EMBL/GenBank/DDBJ databases">
        <authorList>
            <person name="Kucharzyk K."/>
            <person name="Murdoch R.W."/>
            <person name="Higgins S."/>
            <person name="Loffler F."/>
        </authorList>
    </citation>
    <scope>NUCLEOTIDE SEQUENCE</scope>
</reference>
<feature type="domain" description="DUF2326" evidence="2">
    <location>
        <begin position="222"/>
        <end position="336"/>
    </location>
</feature>
<protein>
    <recommendedName>
        <fullName evidence="2">DUF2326 domain-containing protein</fullName>
    </recommendedName>
</protein>
<evidence type="ECO:0000259" key="2">
    <source>
        <dbReference type="Pfam" id="PF10088"/>
    </source>
</evidence>
<evidence type="ECO:0000313" key="3">
    <source>
        <dbReference type="EMBL" id="MPM83488.1"/>
    </source>
</evidence>
<evidence type="ECO:0000256" key="1">
    <source>
        <dbReference type="SAM" id="Coils"/>
    </source>
</evidence>
<keyword evidence="1" id="KW-0175">Coiled coil</keyword>
<accession>A0A645D342</accession>
<dbReference type="Pfam" id="PF10088">
    <property type="entry name" value="DUF2326"/>
    <property type="match status" value="1"/>
</dbReference>
<gene>
    <name evidence="3" type="ORF">SDC9_130552</name>
</gene>
<name>A0A645D342_9ZZZZ</name>
<organism evidence="3">
    <name type="scientific">bioreactor metagenome</name>
    <dbReference type="NCBI Taxonomy" id="1076179"/>
    <lineage>
        <taxon>unclassified sequences</taxon>
        <taxon>metagenomes</taxon>
        <taxon>ecological metagenomes</taxon>
    </lineage>
</organism>
<dbReference type="AlphaFoldDB" id="A0A645D342"/>
<proteinExistence type="predicted"/>
<dbReference type="InterPro" id="IPR018760">
    <property type="entry name" value="DUF2326"/>
</dbReference>
<comment type="caution">
    <text evidence="3">The sequence shown here is derived from an EMBL/GenBank/DDBJ whole genome shotgun (WGS) entry which is preliminary data.</text>
</comment>
<sequence>MNNRIAELERKKDSFNLNEEYESDLAELNQIRQKITMTSSRISRLELRKELINESKENLERDVADIDIAQIGKLYEQAKVLIPNLQKTFSETVHFYNTMIGKNIEFITDELPALSEELKSLGSQLQHLLKYEKILTSKIRKKGAIDELNDIITEITDFYEKKGNLEEQKKTWETSQQNLRMIEEKLAGINDEIGAKDTLIQERISQFNRFFSDISERLDGKLSILSTENREGIYRFSVSNIEGNPGTGSKKSQMASFDLAYIKFADSLDIPCLHFILQDQIENVHSNQITNLLTEIVSEVHCQYVLPVLRDKLPSDIDIDSMEVLSLSQKDRLFRI</sequence>